<keyword evidence="4" id="KW-1185">Reference proteome</keyword>
<dbReference type="Pfam" id="PF04851">
    <property type="entry name" value="ResIII"/>
    <property type="match status" value="1"/>
</dbReference>
<accession>A0A4Y3WM54</accession>
<dbReference type="GO" id="GO:0005524">
    <property type="term" value="F:ATP binding"/>
    <property type="evidence" value="ECO:0007669"/>
    <property type="project" value="InterPro"/>
</dbReference>
<keyword evidence="3" id="KW-0067">ATP-binding</keyword>
<dbReference type="CDD" id="cd17926">
    <property type="entry name" value="DEXHc_RE"/>
    <property type="match status" value="1"/>
</dbReference>
<keyword evidence="3" id="KW-0347">Helicase</keyword>
<evidence type="ECO:0000313" key="4">
    <source>
        <dbReference type="Proteomes" id="UP000320338"/>
    </source>
</evidence>
<dbReference type="Gene3D" id="3.40.50.300">
    <property type="entry name" value="P-loop containing nucleotide triphosphate hydrolases"/>
    <property type="match status" value="2"/>
</dbReference>
<feature type="region of interest" description="Disordered" evidence="1">
    <location>
        <begin position="769"/>
        <end position="790"/>
    </location>
</feature>
<keyword evidence="3" id="KW-0547">Nucleotide-binding</keyword>
<dbReference type="InterPro" id="IPR027417">
    <property type="entry name" value="P-loop_NTPase"/>
</dbReference>
<dbReference type="InterPro" id="IPR014001">
    <property type="entry name" value="Helicase_ATP-bd"/>
</dbReference>
<evidence type="ECO:0000256" key="1">
    <source>
        <dbReference type="SAM" id="MobiDB-lite"/>
    </source>
</evidence>
<gene>
    <name evidence="3" type="ORF">PHY01_12220</name>
</gene>
<dbReference type="Proteomes" id="UP000320338">
    <property type="component" value="Unassembled WGS sequence"/>
</dbReference>
<organism evidence="3 4">
    <name type="scientific">Pseudonocardia hydrocarbonoxydans</name>
    <dbReference type="NCBI Taxonomy" id="76726"/>
    <lineage>
        <taxon>Bacteria</taxon>
        <taxon>Bacillati</taxon>
        <taxon>Actinomycetota</taxon>
        <taxon>Actinomycetes</taxon>
        <taxon>Pseudonocardiales</taxon>
        <taxon>Pseudonocardiaceae</taxon>
        <taxon>Pseudonocardia</taxon>
    </lineage>
</organism>
<dbReference type="InterPro" id="IPR054347">
    <property type="entry name" value="TOTE_primase"/>
</dbReference>
<dbReference type="AlphaFoldDB" id="A0A4Y3WM54"/>
<reference evidence="3 4" key="1">
    <citation type="submission" date="2019-06" db="EMBL/GenBank/DDBJ databases">
        <title>Whole genome shotgun sequence of Pseudonocardia hydrocarbonoxydans NBRC 14498.</title>
        <authorList>
            <person name="Hosoyama A."/>
            <person name="Uohara A."/>
            <person name="Ohji S."/>
            <person name="Ichikawa N."/>
        </authorList>
    </citation>
    <scope>NUCLEOTIDE SEQUENCE [LARGE SCALE GENOMIC DNA]</scope>
    <source>
        <strain evidence="3 4">NBRC 14498</strain>
    </source>
</reference>
<dbReference type="RefSeq" id="WP_218030029.1">
    <property type="nucleotide sequence ID" value="NZ_BAAARZ010000034.1"/>
</dbReference>
<dbReference type="EMBL" id="BJNG01000012">
    <property type="protein sequence ID" value="GEC18939.1"/>
    <property type="molecule type" value="Genomic_DNA"/>
</dbReference>
<dbReference type="SMART" id="SM00487">
    <property type="entry name" value="DEXDc"/>
    <property type="match status" value="1"/>
</dbReference>
<dbReference type="InterPro" id="IPR001650">
    <property type="entry name" value="Helicase_C-like"/>
</dbReference>
<dbReference type="PROSITE" id="PS51192">
    <property type="entry name" value="HELICASE_ATP_BIND_1"/>
    <property type="match status" value="1"/>
</dbReference>
<dbReference type="SUPFAM" id="SSF52540">
    <property type="entry name" value="P-loop containing nucleoside triphosphate hydrolases"/>
    <property type="match status" value="2"/>
</dbReference>
<comment type="caution">
    <text evidence="3">The sequence shown here is derived from an EMBL/GenBank/DDBJ whole genome shotgun (WGS) entry which is preliminary data.</text>
</comment>
<proteinExistence type="predicted"/>
<sequence>MTGPPSSPSEAEVAALRAENARLRRLLDLTAEQARPPAAAQTGLFLDRPGPVAASSSAPDKVRFFRTLFAARTDVYAIRWDSARTGRSGWSPAVEGGWRKGTNRPYLRLTDRVVEAHLKGEIHLGLYPLLSGDSCHWLAADFDGPSAMLDALAYVKAARAVGVPAALEVSRSGIGAHVWIFFTGPVPAATARRLGSGLLREAIALRGRMNLTAYDRLFPSQDVLPATGGIGNLIAAPLQGRSRRHGATVFLELATLEPHTDQWSYLASVHRLSPGDVERLVKQVAPPAVGVGVTGLVPATASGIQPRPAPVVNLRLAAGASVDMAELTPALLATLKHAASMPNPAFYDRQRRRFSTWGVPRFLYSFDETRDGRLVLPRGLADLLASTVTEAGSTLEIEDQRADGTPQRFVLGATLRDDQAAAVADLADHDHGVLVAPPGAGKTVIACALIARHATSTLVLVDRKTLADQWRARLAEHLGVTAGQLGGGRTKLRGTVDVVTLQTLSRRDDVGELTAGYGFVVVDECHHIPAAAFENAVRQIPARRWLGLTATPYRRDELDDLIALQLGPVRHTMSPPEPGTLEAAAAGGVPDRVLTVHPTGFVYRGEADPSAPGGIAAVYRDLVADEARNQQVLTDVLNASARGRNCLVLTQWTAHVTLLVDLLRAAGHDPVGLRGGMGARQRREALDRLQPGDGPLLVVATGPYVGEGFDCPALDTLFLAAPIAFKGRLVQYVGRVLRSAPGKHTVEVHDYHDVETAVLASSLRKRAPGYRSLGFTDPSTTRQRPPPSPS</sequence>
<dbReference type="CDD" id="cd18785">
    <property type="entry name" value="SF2_C"/>
    <property type="match status" value="1"/>
</dbReference>
<protein>
    <submittedName>
        <fullName evidence="3">Helicase</fullName>
    </submittedName>
</protein>
<dbReference type="GO" id="GO:0003677">
    <property type="term" value="F:DNA binding"/>
    <property type="evidence" value="ECO:0007669"/>
    <property type="project" value="InterPro"/>
</dbReference>
<dbReference type="GO" id="GO:0005829">
    <property type="term" value="C:cytosol"/>
    <property type="evidence" value="ECO:0007669"/>
    <property type="project" value="TreeGrafter"/>
</dbReference>
<keyword evidence="3" id="KW-0378">Hydrolase</keyword>
<dbReference type="InterPro" id="IPR006935">
    <property type="entry name" value="Helicase/UvrB_N"/>
</dbReference>
<dbReference type="PANTHER" id="PTHR47396">
    <property type="entry name" value="TYPE I RESTRICTION ENZYME ECOKI R PROTEIN"/>
    <property type="match status" value="1"/>
</dbReference>
<dbReference type="GO" id="GO:0004386">
    <property type="term" value="F:helicase activity"/>
    <property type="evidence" value="ECO:0007669"/>
    <property type="project" value="UniProtKB-KW"/>
</dbReference>
<dbReference type="PANTHER" id="PTHR47396:SF1">
    <property type="entry name" value="ATP-DEPENDENT HELICASE IRC3-RELATED"/>
    <property type="match status" value="1"/>
</dbReference>
<dbReference type="Pfam" id="PF22548">
    <property type="entry name" value="AEP-TOTE"/>
    <property type="match status" value="1"/>
</dbReference>
<dbReference type="GO" id="GO:0016787">
    <property type="term" value="F:hydrolase activity"/>
    <property type="evidence" value="ECO:0007669"/>
    <property type="project" value="InterPro"/>
</dbReference>
<name>A0A4Y3WM54_9PSEU</name>
<evidence type="ECO:0000313" key="3">
    <source>
        <dbReference type="EMBL" id="GEC18939.1"/>
    </source>
</evidence>
<dbReference type="InterPro" id="IPR050742">
    <property type="entry name" value="Helicase_Restrict-Modif_Enz"/>
</dbReference>
<feature type="domain" description="Helicase ATP-binding" evidence="2">
    <location>
        <begin position="423"/>
        <end position="570"/>
    </location>
</feature>
<evidence type="ECO:0000259" key="2">
    <source>
        <dbReference type="PROSITE" id="PS51192"/>
    </source>
</evidence>
<dbReference type="Pfam" id="PF00271">
    <property type="entry name" value="Helicase_C"/>
    <property type="match status" value="1"/>
</dbReference>